<evidence type="ECO:0000313" key="2">
    <source>
        <dbReference type="Proteomes" id="UP000045706"/>
    </source>
</evidence>
<reference evidence="2" key="1">
    <citation type="submission" date="2015-05" db="EMBL/GenBank/DDBJ databases">
        <authorList>
            <person name="Fogelqvist Johan"/>
        </authorList>
    </citation>
    <scope>NUCLEOTIDE SEQUENCE [LARGE SCALE GENOMIC DNA]</scope>
</reference>
<feature type="non-terminal residue" evidence="1">
    <location>
        <position position="1"/>
    </location>
</feature>
<gene>
    <name evidence="1" type="ORF">BN1723_019991</name>
</gene>
<proteinExistence type="predicted"/>
<dbReference type="Proteomes" id="UP000045706">
    <property type="component" value="Unassembled WGS sequence"/>
</dbReference>
<organism evidence="1 2">
    <name type="scientific">Verticillium longisporum</name>
    <name type="common">Verticillium dahliae var. longisporum</name>
    <dbReference type="NCBI Taxonomy" id="100787"/>
    <lineage>
        <taxon>Eukaryota</taxon>
        <taxon>Fungi</taxon>
        <taxon>Dikarya</taxon>
        <taxon>Ascomycota</taxon>
        <taxon>Pezizomycotina</taxon>
        <taxon>Sordariomycetes</taxon>
        <taxon>Hypocreomycetidae</taxon>
        <taxon>Glomerellales</taxon>
        <taxon>Plectosphaerellaceae</taxon>
        <taxon>Verticillium</taxon>
    </lineage>
</organism>
<dbReference type="AlphaFoldDB" id="A0A0G4NIS5"/>
<dbReference type="EMBL" id="CVQI01035604">
    <property type="protein sequence ID" value="CRK46354.1"/>
    <property type="molecule type" value="Genomic_DNA"/>
</dbReference>
<accession>A0A0G4NIS5</accession>
<sequence>HDYWHFPGRLRHSHHCRRHW</sequence>
<name>A0A0G4NIS5_VERLO</name>
<evidence type="ECO:0000313" key="1">
    <source>
        <dbReference type="EMBL" id="CRK46354.1"/>
    </source>
</evidence>
<protein>
    <submittedName>
        <fullName evidence="1">Uncharacterized protein</fullName>
    </submittedName>
</protein>